<dbReference type="GO" id="GO:0012505">
    <property type="term" value="C:endomembrane system"/>
    <property type="evidence" value="ECO:0007669"/>
    <property type="project" value="UniProtKB-SubCell"/>
</dbReference>
<dbReference type="GO" id="GO:0043495">
    <property type="term" value="F:protein-membrane adaptor activity"/>
    <property type="evidence" value="ECO:0007669"/>
    <property type="project" value="TreeGrafter"/>
</dbReference>
<evidence type="ECO:0000313" key="8">
    <source>
        <dbReference type="Proteomes" id="UP000646548"/>
    </source>
</evidence>
<keyword evidence="2" id="KW-0677">Repeat</keyword>
<feature type="compositionally biased region" description="Basic and acidic residues" evidence="5">
    <location>
        <begin position="202"/>
        <end position="219"/>
    </location>
</feature>
<evidence type="ECO:0000256" key="4">
    <source>
        <dbReference type="PIRNR" id="PIRNR037866"/>
    </source>
</evidence>
<feature type="region of interest" description="Disordered" evidence="5">
    <location>
        <begin position="156"/>
        <end position="219"/>
    </location>
</feature>
<organism evidence="7 8">
    <name type="scientific">Oryzias melastigma</name>
    <name type="common">Marine medaka</name>
    <dbReference type="NCBI Taxonomy" id="30732"/>
    <lineage>
        <taxon>Eukaryota</taxon>
        <taxon>Metazoa</taxon>
        <taxon>Chordata</taxon>
        <taxon>Craniata</taxon>
        <taxon>Vertebrata</taxon>
        <taxon>Euteleostomi</taxon>
        <taxon>Actinopterygii</taxon>
        <taxon>Neopterygii</taxon>
        <taxon>Teleostei</taxon>
        <taxon>Neoteleostei</taxon>
        <taxon>Acanthomorphata</taxon>
        <taxon>Ovalentaria</taxon>
        <taxon>Atherinomorphae</taxon>
        <taxon>Beloniformes</taxon>
        <taxon>Adrianichthyidae</taxon>
        <taxon>Oryziinae</taxon>
        <taxon>Oryzias</taxon>
    </lineage>
</organism>
<dbReference type="PROSITE" id="PS50106">
    <property type="entry name" value="PDZ"/>
    <property type="match status" value="2"/>
</dbReference>
<protein>
    <recommendedName>
        <fullName evidence="4">Na(+)/H(+) exchange regulatory cofactor NHE-RF</fullName>
    </recommendedName>
</protein>
<dbReference type="PANTHER" id="PTHR14191:SF7">
    <property type="entry name" value="NA(+)_H(+) EXCHANGE REGULATORY COFACTOR NHE-RF1"/>
    <property type="match status" value="1"/>
</dbReference>
<keyword evidence="3 4" id="KW-0472">Membrane</keyword>
<feature type="domain" description="PDZ" evidence="6">
    <location>
        <begin position="12"/>
        <end position="92"/>
    </location>
</feature>
<dbReference type="InterPro" id="IPR051067">
    <property type="entry name" value="NHER"/>
</dbReference>
<comment type="caution">
    <text evidence="7">The sequence shown here is derived from an EMBL/GenBank/DDBJ whole genome shotgun (WGS) entry which is preliminary data.</text>
</comment>
<dbReference type="GO" id="GO:0016324">
    <property type="term" value="C:apical plasma membrane"/>
    <property type="evidence" value="ECO:0007669"/>
    <property type="project" value="TreeGrafter"/>
</dbReference>
<evidence type="ECO:0000313" key="7">
    <source>
        <dbReference type="EMBL" id="KAF6734532.1"/>
    </source>
</evidence>
<sequence length="365" mass="40542">MPSKSQYLRPRLCTLHKGDNGYGFHLHGEKGKTGQFIRLVEPDSPAESSGLRAGDRLVFVNGEDVESESHQQVVSRIRATPGPLELIVVDPDTEQLLKKHNLKCLKEYVSEGVPVPFEEEEEEVDEVEEEEEEGVVIAEETEVVMVEETELVMVEAHGDVDGTEEEEEEEEEKKKEEVEAEEEVVEQEEAPRESTPVPRSNGDSHVEVEEKLSLSSEKEVCTEPRPRLCVIQRGPNGYGFNLHSERARPGQYIRAVDEDSPAERAGLQPKDRIVQVNGVSVEGKTHSDVVAAIKAGGRETRLLVVDPDADAFFKKCKVRPTSEHLTGETVALSSHPCKLLSCLRSRLGDSPPSKFHSGLIVSQRL</sequence>
<evidence type="ECO:0000256" key="1">
    <source>
        <dbReference type="ARBA" id="ARBA00004184"/>
    </source>
</evidence>
<dbReference type="InterPro" id="IPR036034">
    <property type="entry name" value="PDZ_sf"/>
</dbReference>
<evidence type="ECO:0000256" key="3">
    <source>
        <dbReference type="ARBA" id="ARBA00023136"/>
    </source>
</evidence>
<gene>
    <name evidence="7" type="ORF">FQA47_012750</name>
</gene>
<dbReference type="AlphaFoldDB" id="A0A834KX60"/>
<dbReference type="Pfam" id="PF00595">
    <property type="entry name" value="PDZ"/>
    <property type="match status" value="2"/>
</dbReference>
<comment type="subcellular location">
    <subcellularLocation>
        <location evidence="1 4">Endomembrane system</location>
        <topology evidence="1 4">Peripheral membrane protein</topology>
    </subcellularLocation>
</comment>
<dbReference type="Proteomes" id="UP000646548">
    <property type="component" value="Unassembled WGS sequence"/>
</dbReference>
<dbReference type="InterPro" id="IPR017300">
    <property type="entry name" value="NHERF-1/NHERF-2"/>
</dbReference>
<dbReference type="FunFam" id="2.30.42.10:FF:000068">
    <property type="entry name" value="Na(+)/H(+) exchange regulatory cofactor NHE-RF"/>
    <property type="match status" value="1"/>
</dbReference>
<dbReference type="PIRSF" id="PIRSF037866">
    <property type="entry name" value="EBP50"/>
    <property type="match status" value="1"/>
</dbReference>
<dbReference type="Gene3D" id="2.30.42.10">
    <property type="match status" value="2"/>
</dbReference>
<feature type="compositionally biased region" description="Acidic residues" evidence="5">
    <location>
        <begin position="178"/>
        <end position="188"/>
    </location>
</feature>
<accession>A0A834KX60</accession>
<name>A0A834KX60_ORYME</name>
<evidence type="ECO:0000256" key="5">
    <source>
        <dbReference type="SAM" id="MobiDB-lite"/>
    </source>
</evidence>
<evidence type="ECO:0000259" key="6">
    <source>
        <dbReference type="PROSITE" id="PS50106"/>
    </source>
</evidence>
<comment type="function">
    <text evidence="4">Scaffold protein that connects plasma membrane proteins with members of the ezrin/moesin/radixin family and thereby helps to link them to the actin cytoskeleton and to regulate their surface expression.</text>
</comment>
<dbReference type="GO" id="GO:0072659">
    <property type="term" value="P:protein localization to plasma membrane"/>
    <property type="evidence" value="ECO:0007669"/>
    <property type="project" value="TreeGrafter"/>
</dbReference>
<feature type="domain" description="PDZ" evidence="6">
    <location>
        <begin position="228"/>
        <end position="308"/>
    </location>
</feature>
<dbReference type="InterPro" id="IPR001478">
    <property type="entry name" value="PDZ"/>
</dbReference>
<dbReference type="GO" id="GO:0005102">
    <property type="term" value="F:signaling receptor binding"/>
    <property type="evidence" value="ECO:0007669"/>
    <property type="project" value="TreeGrafter"/>
</dbReference>
<dbReference type="CDD" id="cd06768">
    <property type="entry name" value="PDZ_NHERF-like"/>
    <property type="match status" value="2"/>
</dbReference>
<dbReference type="SMART" id="SM00228">
    <property type="entry name" value="PDZ"/>
    <property type="match status" value="2"/>
</dbReference>
<dbReference type="PANTHER" id="PTHR14191">
    <property type="entry name" value="PDZ DOMAIN CONTAINING PROTEIN"/>
    <property type="match status" value="1"/>
</dbReference>
<dbReference type="SUPFAM" id="SSF50156">
    <property type="entry name" value="PDZ domain-like"/>
    <property type="match status" value="2"/>
</dbReference>
<evidence type="ECO:0000256" key="2">
    <source>
        <dbReference type="ARBA" id="ARBA00022737"/>
    </source>
</evidence>
<reference evidence="7" key="1">
    <citation type="journal article" name="BMC Genomics">
        <title>Long-read sequencing and de novo genome assembly of marine medaka (Oryzias melastigma).</title>
        <authorList>
            <person name="Liang P."/>
            <person name="Saqib H.S.A."/>
            <person name="Ni X."/>
            <person name="Shen Y."/>
        </authorList>
    </citation>
    <scope>NUCLEOTIDE SEQUENCE</scope>
    <source>
        <strain evidence="7">Bigg-433</strain>
    </source>
</reference>
<proteinExistence type="predicted"/>
<feature type="compositionally biased region" description="Acidic residues" evidence="5">
    <location>
        <begin position="161"/>
        <end position="171"/>
    </location>
</feature>
<dbReference type="EMBL" id="WKFB01000133">
    <property type="protein sequence ID" value="KAF6734532.1"/>
    <property type="molecule type" value="Genomic_DNA"/>
</dbReference>